<dbReference type="InterPro" id="IPR029058">
    <property type="entry name" value="AB_hydrolase_fold"/>
</dbReference>
<feature type="chain" id="PRO_5044967704" description="Carboxylic ester hydrolase" evidence="3">
    <location>
        <begin position="18"/>
        <end position="585"/>
    </location>
</feature>
<protein>
    <recommendedName>
        <fullName evidence="3">Carboxylic ester hydrolase</fullName>
        <ecNumber evidence="3">3.1.1.-</ecNumber>
    </recommendedName>
</protein>
<dbReference type="InterPro" id="IPR002018">
    <property type="entry name" value="CarbesteraseB"/>
</dbReference>
<keyword evidence="2 3" id="KW-0378">Hydrolase</keyword>
<reference evidence="5 6" key="1">
    <citation type="submission" date="2024-01" db="EMBL/GenBank/DDBJ databases">
        <title>Comparative genomics of Cryptococcus and Kwoniella reveals pathogenesis evolution and contrasting modes of karyotype evolution via chromosome fusion or intercentromeric recombination.</title>
        <authorList>
            <person name="Coelho M.A."/>
            <person name="David-Palma M."/>
            <person name="Shea T."/>
            <person name="Bowers K."/>
            <person name="McGinley-Smith S."/>
            <person name="Mohammad A.W."/>
            <person name="Gnirke A."/>
            <person name="Yurkov A.M."/>
            <person name="Nowrousian M."/>
            <person name="Sun S."/>
            <person name="Cuomo C.A."/>
            <person name="Heitman J."/>
        </authorList>
    </citation>
    <scope>NUCLEOTIDE SEQUENCE [LARGE SCALE GENOMIC DNA]</scope>
    <source>
        <strain evidence="5">CBS 11374</strain>
    </source>
</reference>
<dbReference type="Gene3D" id="3.40.50.1820">
    <property type="entry name" value="alpha/beta hydrolase"/>
    <property type="match status" value="1"/>
</dbReference>
<keyword evidence="3" id="KW-0732">Signal</keyword>
<evidence type="ECO:0000256" key="2">
    <source>
        <dbReference type="ARBA" id="ARBA00022801"/>
    </source>
</evidence>
<dbReference type="InterPro" id="IPR050309">
    <property type="entry name" value="Type-B_Carboxylest/Lipase"/>
</dbReference>
<dbReference type="GeneID" id="87953642"/>
<organism evidence="5 6">
    <name type="scientific">Kwoniella shivajii</name>
    <dbReference type="NCBI Taxonomy" id="564305"/>
    <lineage>
        <taxon>Eukaryota</taxon>
        <taxon>Fungi</taxon>
        <taxon>Dikarya</taxon>
        <taxon>Basidiomycota</taxon>
        <taxon>Agaricomycotina</taxon>
        <taxon>Tremellomycetes</taxon>
        <taxon>Tremellales</taxon>
        <taxon>Cryptococcaceae</taxon>
        <taxon>Kwoniella</taxon>
    </lineage>
</organism>
<gene>
    <name evidence="5" type="ORF">IL334_001511</name>
</gene>
<evidence type="ECO:0000256" key="3">
    <source>
        <dbReference type="RuleBase" id="RU361235"/>
    </source>
</evidence>
<sequence length="585" mass="65144">MRSTYLLLFLPLTLSSALLPRKGDDDGPSSEPQVTIYPYNSPLYQQGVTVTGVHDDTNKVDKFYGIPYAEPPVGFLRWRRPIPFNYTGDIDARHPAPSCLQAPVSANVGPAGTSEDCLFLNVYAPAGCWESEDPLPVIVYFHPGAWQWGSGTVHDGTNMVSYSQELNKPVIFVTLNYRLGVFGWPNGPAFDHARAGNLGMRDAIRALEWVQENIWAFGGDRHRVTLHGHSAGSVLISHLYFDTEQSLFNSAIMSSGAPSTAPLGLTDKTWLEPYEQLLNITNCSSPSGAEINCLRNVPAQEVLQAQLTIVSSSNYTSSFIYGPSVDSDLIPDQPWKLLEKGIIAPIPFITGQTKDEGTGATPLNITEATFFDYFNRLEPVPLPANFTKNITQWYPAVPARGAPFNTGNATFGLDPAYKQYAALFTDVLHTAPRRHLLRQANEYFYNRTWTYTFDHVRGNASTDRLGAVHLSDLPYVFGINTNWTQPEQELSHLIQGYWLNFTYYGNPNGVNASNPFIYPDPYYHNTTTPTPPDASVNSTYWTEHDLLRGRKDILRFVAGNPTLIQDNFREGSINFLNGHPVELGY</sequence>
<keyword evidence="6" id="KW-1185">Reference proteome</keyword>
<evidence type="ECO:0000256" key="1">
    <source>
        <dbReference type="ARBA" id="ARBA00005964"/>
    </source>
</evidence>
<dbReference type="Proteomes" id="UP001329825">
    <property type="component" value="Chromosome 2"/>
</dbReference>
<evidence type="ECO:0000259" key="4">
    <source>
        <dbReference type="Pfam" id="PF00135"/>
    </source>
</evidence>
<evidence type="ECO:0000313" key="5">
    <source>
        <dbReference type="EMBL" id="WRT64579.1"/>
    </source>
</evidence>
<dbReference type="PANTHER" id="PTHR11559">
    <property type="entry name" value="CARBOXYLESTERASE"/>
    <property type="match status" value="1"/>
</dbReference>
<dbReference type="SUPFAM" id="SSF53474">
    <property type="entry name" value="alpha/beta-Hydrolases"/>
    <property type="match status" value="1"/>
</dbReference>
<evidence type="ECO:0000313" key="6">
    <source>
        <dbReference type="Proteomes" id="UP001329825"/>
    </source>
</evidence>
<comment type="similarity">
    <text evidence="1 3">Belongs to the type-B carboxylesterase/lipase family.</text>
</comment>
<feature type="signal peptide" evidence="3">
    <location>
        <begin position="1"/>
        <end position="17"/>
    </location>
</feature>
<accession>A0ABZ1CTR4</accession>
<dbReference type="InterPro" id="IPR019819">
    <property type="entry name" value="Carboxylesterase_B_CS"/>
</dbReference>
<dbReference type="InterPro" id="IPR019826">
    <property type="entry name" value="Carboxylesterase_B_AS"/>
</dbReference>
<dbReference type="PROSITE" id="PS00941">
    <property type="entry name" value="CARBOXYLESTERASE_B_2"/>
    <property type="match status" value="1"/>
</dbReference>
<dbReference type="EMBL" id="CP141882">
    <property type="protein sequence ID" value="WRT64579.1"/>
    <property type="molecule type" value="Genomic_DNA"/>
</dbReference>
<proteinExistence type="inferred from homology"/>
<feature type="domain" description="Carboxylesterase type B" evidence="4">
    <location>
        <begin position="54"/>
        <end position="513"/>
    </location>
</feature>
<dbReference type="EC" id="3.1.1.-" evidence="3"/>
<name>A0ABZ1CTR4_9TREE</name>
<dbReference type="PROSITE" id="PS00122">
    <property type="entry name" value="CARBOXYLESTERASE_B_1"/>
    <property type="match status" value="1"/>
</dbReference>
<dbReference type="RefSeq" id="XP_062789319.1">
    <property type="nucleotide sequence ID" value="XM_062933268.1"/>
</dbReference>
<dbReference type="Pfam" id="PF00135">
    <property type="entry name" value="COesterase"/>
    <property type="match status" value="1"/>
</dbReference>